<evidence type="ECO:0000256" key="11">
    <source>
        <dbReference type="PROSITE-ProRule" id="PRU00560"/>
    </source>
</evidence>
<dbReference type="GO" id="GO:0009314">
    <property type="term" value="P:response to radiation"/>
    <property type="evidence" value="ECO:0007669"/>
    <property type="project" value="UniProtKB-ARBA"/>
</dbReference>
<evidence type="ECO:0000256" key="2">
    <source>
        <dbReference type="ARBA" id="ARBA00022741"/>
    </source>
</evidence>
<dbReference type="FunFam" id="1.10.10.160:FF:000001">
    <property type="entry name" value="ATP-dependent DNA helicase"/>
    <property type="match status" value="1"/>
</dbReference>
<comment type="catalytic activity">
    <reaction evidence="8">
        <text>Couples ATP hydrolysis with the unwinding of duplex DNA by translocating in the 3'-5' direction.</text>
        <dbReference type="EC" id="5.6.2.4"/>
    </reaction>
</comment>
<dbReference type="GO" id="GO:0003677">
    <property type="term" value="F:DNA binding"/>
    <property type="evidence" value="ECO:0007669"/>
    <property type="project" value="UniProtKB-KW"/>
</dbReference>
<evidence type="ECO:0000313" key="15">
    <source>
        <dbReference type="Proteomes" id="UP000223071"/>
    </source>
</evidence>
<dbReference type="PROSITE" id="PS51198">
    <property type="entry name" value="UVRD_HELICASE_ATP_BIND"/>
    <property type="match status" value="1"/>
</dbReference>
<dbReference type="EMBL" id="PDJQ01000001">
    <property type="protein sequence ID" value="PFG74360.1"/>
    <property type="molecule type" value="Genomic_DNA"/>
</dbReference>
<dbReference type="GO" id="GO:0043138">
    <property type="term" value="F:3'-5' DNA helicase activity"/>
    <property type="evidence" value="ECO:0007669"/>
    <property type="project" value="UniProtKB-EC"/>
</dbReference>
<keyword evidence="2 11" id="KW-0547">Nucleotide-binding</keyword>
<feature type="domain" description="UvrD-like helicase C-terminal" evidence="13">
    <location>
        <begin position="291"/>
        <end position="565"/>
    </location>
</feature>
<dbReference type="Pfam" id="PF21196">
    <property type="entry name" value="PcrA_UvrD_tudor"/>
    <property type="match status" value="1"/>
</dbReference>
<proteinExistence type="inferred from homology"/>
<keyword evidence="15" id="KW-1185">Reference proteome</keyword>
<dbReference type="InterPro" id="IPR027417">
    <property type="entry name" value="P-loop_NTPase"/>
</dbReference>
<dbReference type="InterPro" id="IPR013986">
    <property type="entry name" value="DExx_box_DNA_helicase_dom_sf"/>
</dbReference>
<dbReference type="CDD" id="cd18807">
    <property type="entry name" value="SF1_C_UvrD"/>
    <property type="match status" value="1"/>
</dbReference>
<dbReference type="SUPFAM" id="SSF52540">
    <property type="entry name" value="P-loop containing nucleoside triphosphate hydrolases"/>
    <property type="match status" value="1"/>
</dbReference>
<feature type="binding site" evidence="11">
    <location>
        <begin position="33"/>
        <end position="40"/>
    </location>
    <ligand>
        <name>ATP</name>
        <dbReference type="ChEBI" id="CHEBI:30616"/>
    </ligand>
</feature>
<dbReference type="InterPro" id="IPR014016">
    <property type="entry name" value="UvrD-like_ATP-bd"/>
</dbReference>
<dbReference type="AlphaFoldDB" id="A0A2A9HGZ8"/>
<accession>A0A2A9HGZ8</accession>
<evidence type="ECO:0000256" key="6">
    <source>
        <dbReference type="ARBA" id="ARBA00023125"/>
    </source>
</evidence>
<dbReference type="PROSITE" id="PS51217">
    <property type="entry name" value="UVRD_HELICASE_CTER"/>
    <property type="match status" value="1"/>
</dbReference>
<dbReference type="Gene3D" id="1.10.486.10">
    <property type="entry name" value="PCRA, domain 4"/>
    <property type="match status" value="1"/>
</dbReference>
<dbReference type="GO" id="GO:0005829">
    <property type="term" value="C:cytosol"/>
    <property type="evidence" value="ECO:0007669"/>
    <property type="project" value="TreeGrafter"/>
</dbReference>
<dbReference type="GO" id="GO:0005524">
    <property type="term" value="F:ATP binding"/>
    <property type="evidence" value="ECO:0007669"/>
    <property type="project" value="UniProtKB-UniRule"/>
</dbReference>
<keyword evidence="3 11" id="KW-0378">Hydrolase</keyword>
<reference evidence="14 15" key="1">
    <citation type="submission" date="2017-09" db="EMBL/GenBank/DDBJ databases">
        <title>Sequencing the genomes of two abundant thermophiles in Great Basin hot springs: Thermocrinis jamiesonii and novel Chloroflexi Thermoflexus hugenholtzii.</title>
        <authorList>
            <person name="Hedlund B."/>
        </authorList>
    </citation>
    <scope>NUCLEOTIDE SEQUENCE [LARGE SCALE GENOMIC DNA]</scope>
    <source>
        <strain evidence="14 15">G233</strain>
    </source>
</reference>
<comment type="catalytic activity">
    <reaction evidence="10">
        <text>ATP + H2O = ADP + phosphate + H(+)</text>
        <dbReference type="Rhea" id="RHEA:13065"/>
        <dbReference type="ChEBI" id="CHEBI:15377"/>
        <dbReference type="ChEBI" id="CHEBI:15378"/>
        <dbReference type="ChEBI" id="CHEBI:30616"/>
        <dbReference type="ChEBI" id="CHEBI:43474"/>
        <dbReference type="ChEBI" id="CHEBI:456216"/>
        <dbReference type="EC" id="5.6.2.4"/>
    </reaction>
</comment>
<dbReference type="InterPro" id="IPR014017">
    <property type="entry name" value="DNA_helicase_UvrD-like_C"/>
</dbReference>
<evidence type="ECO:0000256" key="7">
    <source>
        <dbReference type="ARBA" id="ARBA00023235"/>
    </source>
</evidence>
<evidence type="ECO:0000256" key="8">
    <source>
        <dbReference type="ARBA" id="ARBA00034617"/>
    </source>
</evidence>
<evidence type="ECO:0000256" key="10">
    <source>
        <dbReference type="ARBA" id="ARBA00048988"/>
    </source>
</evidence>
<evidence type="ECO:0000256" key="1">
    <source>
        <dbReference type="ARBA" id="ARBA00009922"/>
    </source>
</evidence>
<dbReference type="FunFam" id="1.10.486.10:FF:000003">
    <property type="entry name" value="ATP-dependent DNA helicase"/>
    <property type="match status" value="1"/>
</dbReference>
<dbReference type="GO" id="GO:0016887">
    <property type="term" value="F:ATP hydrolysis activity"/>
    <property type="evidence" value="ECO:0007669"/>
    <property type="project" value="RHEA"/>
</dbReference>
<evidence type="ECO:0000313" key="14">
    <source>
        <dbReference type="EMBL" id="PFG74360.1"/>
    </source>
</evidence>
<dbReference type="InterPro" id="IPR000212">
    <property type="entry name" value="DNA_helicase_UvrD/REP"/>
</dbReference>
<comment type="caution">
    <text evidence="14">The sequence shown here is derived from an EMBL/GenBank/DDBJ whole genome shotgun (WGS) entry which is preliminary data.</text>
</comment>
<dbReference type="Pfam" id="PF13361">
    <property type="entry name" value="UvrD_C"/>
    <property type="match status" value="1"/>
</dbReference>
<dbReference type="PANTHER" id="PTHR11070:SF2">
    <property type="entry name" value="ATP-DEPENDENT DNA HELICASE SRS2"/>
    <property type="match status" value="1"/>
</dbReference>
<dbReference type="Gene3D" id="1.10.10.160">
    <property type="match status" value="1"/>
</dbReference>
<keyword evidence="4 11" id="KW-0347">Helicase</keyword>
<evidence type="ECO:0000256" key="4">
    <source>
        <dbReference type="ARBA" id="ARBA00022806"/>
    </source>
</evidence>
<dbReference type="Proteomes" id="UP000223071">
    <property type="component" value="Unassembled WGS sequence"/>
</dbReference>
<gene>
    <name evidence="14" type="ORF">A9A59_1579</name>
</gene>
<dbReference type="PANTHER" id="PTHR11070">
    <property type="entry name" value="UVRD / RECB / PCRA DNA HELICASE FAMILY MEMBER"/>
    <property type="match status" value="1"/>
</dbReference>
<evidence type="ECO:0000256" key="3">
    <source>
        <dbReference type="ARBA" id="ARBA00022801"/>
    </source>
</evidence>
<organism evidence="14 15">
    <name type="scientific">Tepidiforma thermophila (strain KCTC 52669 / CGMCC 1.13589 / G233)</name>
    <dbReference type="NCBI Taxonomy" id="2761530"/>
    <lineage>
        <taxon>Bacteria</taxon>
        <taxon>Bacillati</taxon>
        <taxon>Chloroflexota</taxon>
        <taxon>Tepidiformia</taxon>
        <taxon>Tepidiformales</taxon>
        <taxon>Tepidiformaceae</taxon>
        <taxon>Tepidiforma</taxon>
    </lineage>
</organism>
<evidence type="ECO:0000259" key="12">
    <source>
        <dbReference type="PROSITE" id="PS51198"/>
    </source>
</evidence>
<sequence length="723" mass="80911">MSAPTGTADILAGLNDAQRAAVTHGDGALLILAGPGSGKTRVITHRIGWLTRERRIPPWHILAVTFTNKAAREMRERAARLIGEDAEAVHMGTFHAMCARWLRVDGEAIGVPREFAIYDDSDQLGVVKQVLEELRIDPRQFAPRWVLSRISAAKSEMLTPEALLARVRTYQEEVTARVYERYEAALRRAGALDFDDLLLRAVDLLRVPAMREKWAGRYRHVLVDEFQDTNPAQYVLARELASVHRNITVVGDPDQGIYSWRSADIRNVEHFRRDFPEATVVLLEQNYRSTAPILRAAEAVIARNPGRHPRRLWTERTGGEPIVTYEAYNDEEEGEFVAREVGRLVAAGRSYRDIAVLYRTNAQSRPFEEALVRHRIPYRLVGGVRFYERREIRDLLAYFRVIHNPADEASLGRIINVPGRGIGERTVDRLRELAAAQGTSLWEACRPAAEGRAEGIGGRAAAALRGFVATMEELREHRNEPLGRLFERLLNAVGYVRYLQEGDNAEERLENVLELQALLAEYEEAAGEGNDLATFLQDVALVTDQDMLDGRGQGVTLITLHAAKGLEFPVVFLVGMEEGLLPHIRSFEDPQQMAEERRLCYVGMTRAMDVLYVTRAYRRMTFGATAANPPSRFLADIPAEVRRPYGTGTREYAEAAASPAPADDLEPAETPVFAIGTRVVHPKFGEGVVADARVNGGDTEYVVEFDTAGTRRLLQSYAKLRAL</sequence>
<evidence type="ECO:0000256" key="5">
    <source>
        <dbReference type="ARBA" id="ARBA00022840"/>
    </source>
</evidence>
<keyword evidence="7" id="KW-0413">Isomerase</keyword>
<dbReference type="EC" id="5.6.2.4" evidence="9"/>
<protein>
    <recommendedName>
        <fullName evidence="9">DNA 3'-5' helicase</fullName>
        <ecNumber evidence="9">5.6.2.4</ecNumber>
    </recommendedName>
</protein>
<dbReference type="Pfam" id="PF00580">
    <property type="entry name" value="UvrD-helicase"/>
    <property type="match status" value="1"/>
</dbReference>
<dbReference type="CDD" id="cd17932">
    <property type="entry name" value="DEXQc_UvrD"/>
    <property type="match status" value="1"/>
</dbReference>
<comment type="similarity">
    <text evidence="1">Belongs to the helicase family. UvrD subfamily.</text>
</comment>
<keyword evidence="6" id="KW-0238">DNA-binding</keyword>
<dbReference type="GO" id="GO:0000725">
    <property type="term" value="P:recombinational repair"/>
    <property type="evidence" value="ECO:0007669"/>
    <property type="project" value="TreeGrafter"/>
</dbReference>
<name>A0A2A9HGZ8_TEPT2</name>
<evidence type="ECO:0000256" key="9">
    <source>
        <dbReference type="ARBA" id="ARBA00034808"/>
    </source>
</evidence>
<feature type="domain" description="UvrD-like helicase ATP-binding" evidence="12">
    <location>
        <begin position="12"/>
        <end position="290"/>
    </location>
</feature>
<dbReference type="Gene3D" id="3.40.50.300">
    <property type="entry name" value="P-loop containing nucleotide triphosphate hydrolases"/>
    <property type="match status" value="2"/>
</dbReference>
<dbReference type="GO" id="GO:0033202">
    <property type="term" value="C:DNA helicase complex"/>
    <property type="evidence" value="ECO:0007669"/>
    <property type="project" value="TreeGrafter"/>
</dbReference>
<keyword evidence="5 11" id="KW-0067">ATP-binding</keyword>
<dbReference type="RefSeq" id="WP_098503753.1">
    <property type="nucleotide sequence ID" value="NZ_PDJQ01000001.1"/>
</dbReference>
<evidence type="ECO:0000259" key="13">
    <source>
        <dbReference type="PROSITE" id="PS51217"/>
    </source>
</evidence>